<evidence type="ECO:0000313" key="1">
    <source>
        <dbReference type="EMBL" id="URL58683.1"/>
    </source>
</evidence>
<dbReference type="EMBL" id="CP063231">
    <property type="protein sequence ID" value="URL58683.1"/>
    <property type="molecule type" value="Genomic_DNA"/>
</dbReference>
<keyword evidence="2" id="KW-1185">Reference proteome</keyword>
<organism evidence="1 2">
    <name type="scientific">Luteibacter flocculans</name>
    <dbReference type="NCBI Taxonomy" id="2780091"/>
    <lineage>
        <taxon>Bacteria</taxon>
        <taxon>Pseudomonadati</taxon>
        <taxon>Pseudomonadota</taxon>
        <taxon>Gammaproteobacteria</taxon>
        <taxon>Lysobacterales</taxon>
        <taxon>Rhodanobacteraceae</taxon>
        <taxon>Luteibacter</taxon>
    </lineage>
</organism>
<name>A0ABY4T143_9GAMM</name>
<reference evidence="1" key="1">
    <citation type="submission" date="2020-10" db="EMBL/GenBank/DDBJ databases">
        <title>Whole-genome sequence of Luteibacter sp. EIF3.</title>
        <authorList>
            <person name="Friedrich I."/>
            <person name="Hertel R."/>
            <person name="Daniel R."/>
        </authorList>
    </citation>
    <scope>NUCLEOTIDE SEQUENCE</scope>
    <source>
        <strain evidence="1">EIF3</strain>
    </source>
</reference>
<gene>
    <name evidence="1" type="ORF">IM816_00640</name>
</gene>
<dbReference type="Proteomes" id="UP001056681">
    <property type="component" value="Chromosome"/>
</dbReference>
<proteinExistence type="predicted"/>
<sequence>MHHRFPVIAWMVATVSPPDMGSLNCANEHFVAGERQLPTYIEAIAQCAEEERGMTHPKTGEYELQRSCYDASAPGVHGEWRYGRISLDVIERRSGDAYTFETLWMCKPR</sequence>
<evidence type="ECO:0000313" key="2">
    <source>
        <dbReference type="Proteomes" id="UP001056681"/>
    </source>
</evidence>
<dbReference type="RefSeq" id="WP_250339371.1">
    <property type="nucleotide sequence ID" value="NZ_CP063231.1"/>
</dbReference>
<protein>
    <submittedName>
        <fullName evidence="1">Uncharacterized protein</fullName>
    </submittedName>
</protein>
<accession>A0ABY4T143</accession>